<feature type="domain" description="Ribonuclease H1 N-terminal" evidence="2">
    <location>
        <begin position="134"/>
        <end position="175"/>
    </location>
</feature>
<proteinExistence type="predicted"/>
<dbReference type="OrthoDB" id="3270804at2759"/>
<feature type="region of interest" description="Disordered" evidence="1">
    <location>
        <begin position="48"/>
        <end position="111"/>
    </location>
</feature>
<dbReference type="STRING" id="945553.A0A0D2MKX0"/>
<dbReference type="Proteomes" id="UP000054270">
    <property type="component" value="Unassembled WGS sequence"/>
</dbReference>
<organism evidence="3 4">
    <name type="scientific">Hypholoma sublateritium (strain FD-334 SS-4)</name>
    <dbReference type="NCBI Taxonomy" id="945553"/>
    <lineage>
        <taxon>Eukaryota</taxon>
        <taxon>Fungi</taxon>
        <taxon>Dikarya</taxon>
        <taxon>Basidiomycota</taxon>
        <taxon>Agaricomycotina</taxon>
        <taxon>Agaricomycetes</taxon>
        <taxon>Agaricomycetidae</taxon>
        <taxon>Agaricales</taxon>
        <taxon>Agaricineae</taxon>
        <taxon>Strophariaceae</taxon>
        <taxon>Hypholoma</taxon>
    </lineage>
</organism>
<evidence type="ECO:0000256" key="1">
    <source>
        <dbReference type="SAM" id="MobiDB-lite"/>
    </source>
</evidence>
<evidence type="ECO:0000313" key="4">
    <source>
        <dbReference type="Proteomes" id="UP000054270"/>
    </source>
</evidence>
<name>A0A0D2MKX0_HYPSF</name>
<keyword evidence="4" id="KW-1185">Reference proteome</keyword>
<accession>A0A0D2MKX0</accession>
<dbReference type="SUPFAM" id="SSF55658">
    <property type="entry name" value="L9 N-domain-like"/>
    <property type="match status" value="1"/>
</dbReference>
<dbReference type="Gene3D" id="3.40.970.10">
    <property type="entry name" value="Ribonuclease H1, N-terminal domain"/>
    <property type="match status" value="1"/>
</dbReference>
<protein>
    <recommendedName>
        <fullName evidence="2">Ribonuclease H1 N-terminal domain-containing protein</fullName>
    </recommendedName>
</protein>
<dbReference type="AlphaFoldDB" id="A0A0D2MKX0"/>
<dbReference type="Pfam" id="PF01693">
    <property type="entry name" value="Cauli_VI"/>
    <property type="match status" value="1"/>
</dbReference>
<dbReference type="OMA" id="EWSIVQP"/>
<dbReference type="InterPro" id="IPR009027">
    <property type="entry name" value="Ribosomal_bL9/RNase_H1_N"/>
</dbReference>
<evidence type="ECO:0000313" key="3">
    <source>
        <dbReference type="EMBL" id="KJA24433.1"/>
    </source>
</evidence>
<feature type="compositionally biased region" description="Low complexity" evidence="1">
    <location>
        <begin position="54"/>
        <end position="64"/>
    </location>
</feature>
<dbReference type="InterPro" id="IPR037056">
    <property type="entry name" value="RNase_H1_N_sf"/>
</dbReference>
<gene>
    <name evidence="3" type="ORF">HYPSUDRAFT_53781</name>
</gene>
<dbReference type="InterPro" id="IPR011320">
    <property type="entry name" value="RNase_H1_N"/>
</dbReference>
<reference evidence="4" key="1">
    <citation type="submission" date="2014-04" db="EMBL/GenBank/DDBJ databases">
        <title>Evolutionary Origins and Diversification of the Mycorrhizal Mutualists.</title>
        <authorList>
            <consortium name="DOE Joint Genome Institute"/>
            <consortium name="Mycorrhizal Genomics Consortium"/>
            <person name="Kohler A."/>
            <person name="Kuo A."/>
            <person name="Nagy L.G."/>
            <person name="Floudas D."/>
            <person name="Copeland A."/>
            <person name="Barry K.W."/>
            <person name="Cichocki N."/>
            <person name="Veneault-Fourrey C."/>
            <person name="LaButti K."/>
            <person name="Lindquist E.A."/>
            <person name="Lipzen A."/>
            <person name="Lundell T."/>
            <person name="Morin E."/>
            <person name="Murat C."/>
            <person name="Riley R."/>
            <person name="Ohm R."/>
            <person name="Sun H."/>
            <person name="Tunlid A."/>
            <person name="Henrissat B."/>
            <person name="Grigoriev I.V."/>
            <person name="Hibbett D.S."/>
            <person name="Martin F."/>
        </authorList>
    </citation>
    <scope>NUCLEOTIDE SEQUENCE [LARGE SCALE GENOMIC DNA]</scope>
    <source>
        <strain evidence="4">FD-334 SS-4</strain>
    </source>
</reference>
<dbReference type="EMBL" id="KN817537">
    <property type="protein sequence ID" value="KJA24433.1"/>
    <property type="molecule type" value="Genomic_DNA"/>
</dbReference>
<evidence type="ECO:0000259" key="2">
    <source>
        <dbReference type="Pfam" id="PF01693"/>
    </source>
</evidence>
<sequence length="206" mass="20656">MVQSKPAADSSASASPALQELLTALVNLGINIGTSTGVEAAPECESGVSAASVAPTEPAAPADATEADDRASDGGDTEDAIDSAGSEDGHLAAQGDPGAHGSPLVTDPNSEGSQGIICSRCRTFNAVRSGNDAAYVVTVGLRVGVFTEWSIVQPLVSGVRGACYRKYSTNAAAQTAFAEALNAGVVMVVSPATQPFQGTGPSRSFR</sequence>